<proteinExistence type="predicted"/>
<protein>
    <submittedName>
        <fullName evidence="1">Uncharacterized protein</fullName>
    </submittedName>
</protein>
<sequence>MGIKSFLNLATRYFGIGRSKYVVGRDLMGNSYIEMPSLSGSKDPRHTRRAVQWREKKELGDYDQRQLPVQWVMWLRHTRRDPPSLEELERDRLRILTTQRNSEVLRLRFEEERRRIEEQEGVAMLESGGMDSSNGGGNQNVVPNGRDGGGGARRVAAEQDFGNRNGTGSSPPQQYQEALERRRRKRAEMTQEQSELDRAKREMSKSPLEAFTPAPSRRR</sequence>
<name>A0ACD0NZS6_9BASI</name>
<evidence type="ECO:0000313" key="2">
    <source>
        <dbReference type="Proteomes" id="UP000245626"/>
    </source>
</evidence>
<evidence type="ECO:0000313" key="1">
    <source>
        <dbReference type="EMBL" id="PWN51304.1"/>
    </source>
</evidence>
<keyword evidence="2" id="KW-1185">Reference proteome</keyword>
<dbReference type="EMBL" id="KZ819854">
    <property type="protein sequence ID" value="PWN51304.1"/>
    <property type="molecule type" value="Genomic_DNA"/>
</dbReference>
<dbReference type="Proteomes" id="UP000245626">
    <property type="component" value="Unassembled WGS sequence"/>
</dbReference>
<accession>A0ACD0NZS6</accession>
<reference evidence="1 2" key="1">
    <citation type="journal article" date="2018" name="Mol. Biol. Evol.">
        <title>Broad Genomic Sampling Reveals a Smut Pathogenic Ancestry of the Fungal Clade Ustilaginomycotina.</title>
        <authorList>
            <person name="Kijpornyongpan T."/>
            <person name="Mondo S.J."/>
            <person name="Barry K."/>
            <person name="Sandor L."/>
            <person name="Lee J."/>
            <person name="Lipzen A."/>
            <person name="Pangilinan J."/>
            <person name="LaButti K."/>
            <person name="Hainaut M."/>
            <person name="Henrissat B."/>
            <person name="Grigoriev I.V."/>
            <person name="Spatafora J.W."/>
            <person name="Aime M.C."/>
        </authorList>
    </citation>
    <scope>NUCLEOTIDE SEQUENCE [LARGE SCALE GENOMIC DNA]</scope>
    <source>
        <strain evidence="1 2">SA 807</strain>
    </source>
</reference>
<organism evidence="1 2">
    <name type="scientific">Violaceomyces palustris</name>
    <dbReference type="NCBI Taxonomy" id="1673888"/>
    <lineage>
        <taxon>Eukaryota</taxon>
        <taxon>Fungi</taxon>
        <taxon>Dikarya</taxon>
        <taxon>Basidiomycota</taxon>
        <taxon>Ustilaginomycotina</taxon>
        <taxon>Ustilaginomycetes</taxon>
        <taxon>Violaceomycetales</taxon>
        <taxon>Violaceomycetaceae</taxon>
        <taxon>Violaceomyces</taxon>
    </lineage>
</organism>
<gene>
    <name evidence="1" type="ORF">IE53DRAFT_314162</name>
</gene>